<keyword evidence="2" id="KW-0812">Transmembrane</keyword>
<dbReference type="HOGENOM" id="CLU_2162638_0_0_1"/>
<dbReference type="GeneID" id="5006851"/>
<dbReference type="KEGG" id="olu:OSTLU_27263"/>
<gene>
    <name evidence="3" type="ORF">OSTLU_27263</name>
    <name evidence="4" type="ORF">OSTLU_29648</name>
</gene>
<dbReference type="Gramene" id="ABP01241">
    <property type="protein sequence ID" value="ABP01241"/>
    <property type="gene ID" value="OSTLU_29648"/>
</dbReference>
<dbReference type="RefSeq" id="XP_001421013.1">
    <property type="nucleotide sequence ID" value="XM_001420976.1"/>
</dbReference>
<reference evidence="3 5" key="1">
    <citation type="journal article" date="2007" name="Proc. Natl. Acad. Sci. U.S.A.">
        <title>The tiny eukaryote Ostreococcus provides genomic insights into the paradox of plankton speciation.</title>
        <authorList>
            <person name="Palenik B."/>
            <person name="Grimwood J."/>
            <person name="Aerts A."/>
            <person name="Rouze P."/>
            <person name="Salamov A."/>
            <person name="Putnam N."/>
            <person name="Dupont C."/>
            <person name="Jorgensen R."/>
            <person name="Derelle E."/>
            <person name="Rombauts S."/>
            <person name="Zhou K."/>
            <person name="Otillar R."/>
            <person name="Merchant S.S."/>
            <person name="Podell S."/>
            <person name="Gaasterland T."/>
            <person name="Napoli C."/>
            <person name="Gendler K."/>
            <person name="Manuell A."/>
            <person name="Tai V."/>
            <person name="Vallon O."/>
            <person name="Piganeau G."/>
            <person name="Jancek S."/>
            <person name="Heijde M."/>
            <person name="Jabbari K."/>
            <person name="Bowler C."/>
            <person name="Lohr M."/>
            <person name="Robbens S."/>
            <person name="Werner G."/>
            <person name="Dubchak I."/>
            <person name="Pazour G.J."/>
            <person name="Ren Q."/>
            <person name="Paulsen I."/>
            <person name="Delwiche C."/>
            <person name="Schmutz J."/>
            <person name="Rokhsar D."/>
            <person name="Van de Peer Y."/>
            <person name="Moreau H."/>
            <person name="Grigoriev I.V."/>
        </authorList>
    </citation>
    <scope>NUCLEOTIDE SEQUENCE [LARGE SCALE GENOMIC DNA]</scope>
    <source>
        <strain evidence="3 5">CCE9901</strain>
    </source>
</reference>
<name>A4S6W2_OSTLU</name>
<evidence type="ECO:0000313" key="4">
    <source>
        <dbReference type="EMBL" id="ABP01241.1"/>
    </source>
</evidence>
<sequence>MPTSLTRAGARATPSTLGVDPEDVLHPRVRDLLHGDVVRVGAPTPSVMKQRLRNKLWKLVVLAIASVVLWALQGARQAREGAWARGEGVVEPMAVRFARKGAFGGGAKIVH</sequence>
<dbReference type="EMBL" id="CP000601">
    <property type="protein sequence ID" value="ABP01241.1"/>
    <property type="molecule type" value="Genomic_DNA"/>
</dbReference>
<evidence type="ECO:0000256" key="1">
    <source>
        <dbReference type="SAM" id="MobiDB-lite"/>
    </source>
</evidence>
<dbReference type="Proteomes" id="UP000001568">
    <property type="component" value="Chromosome 21"/>
</dbReference>
<keyword evidence="5" id="KW-1185">Reference proteome</keyword>
<dbReference type="EMBL" id="CP000593">
    <property type="protein sequence ID" value="ABO99306.1"/>
    <property type="molecule type" value="Genomic_DNA"/>
</dbReference>
<dbReference type="AlphaFoldDB" id="A4S6W2"/>
<keyword evidence="2" id="KW-0472">Membrane</keyword>
<accession>A4S6W2</accession>
<evidence type="ECO:0000313" key="5">
    <source>
        <dbReference type="Proteomes" id="UP000001568"/>
    </source>
</evidence>
<evidence type="ECO:0000256" key="2">
    <source>
        <dbReference type="SAM" id="Phobius"/>
    </source>
</evidence>
<dbReference type="GeneID" id="5004934"/>
<keyword evidence="2" id="KW-1133">Transmembrane helix</keyword>
<feature type="transmembrane region" description="Helical" evidence="2">
    <location>
        <begin position="56"/>
        <end position="73"/>
    </location>
</feature>
<protein>
    <submittedName>
        <fullName evidence="3">Uncharacterized protein</fullName>
    </submittedName>
</protein>
<dbReference type="Gramene" id="ABO99306">
    <property type="protein sequence ID" value="ABO99306"/>
    <property type="gene ID" value="OSTLU_27263"/>
</dbReference>
<evidence type="ECO:0000313" key="3">
    <source>
        <dbReference type="EMBL" id="ABO99306.1"/>
    </source>
</evidence>
<feature type="region of interest" description="Disordered" evidence="1">
    <location>
        <begin position="1"/>
        <end position="20"/>
    </location>
</feature>
<proteinExistence type="predicted"/>
<organism evidence="3 5">
    <name type="scientific">Ostreococcus lucimarinus (strain CCE9901)</name>
    <dbReference type="NCBI Taxonomy" id="436017"/>
    <lineage>
        <taxon>Eukaryota</taxon>
        <taxon>Viridiplantae</taxon>
        <taxon>Chlorophyta</taxon>
        <taxon>Mamiellophyceae</taxon>
        <taxon>Mamiellales</taxon>
        <taxon>Bathycoccaceae</taxon>
        <taxon>Ostreococcus</taxon>
    </lineage>
</organism>
<dbReference type="Proteomes" id="UP000001568">
    <property type="component" value="Chromosome 13"/>
</dbReference>
<dbReference type="RefSeq" id="XP_001422882.1">
    <property type="nucleotide sequence ID" value="XM_001422845.1"/>
</dbReference>
<dbReference type="KEGG" id="olu:OSTLU_29648"/>